<reference evidence="1" key="1">
    <citation type="submission" date="2014-09" db="EMBL/GenBank/DDBJ databases">
        <authorList>
            <person name="Magalhaes I.L.F."/>
            <person name="Oliveira U."/>
            <person name="Santos F.R."/>
            <person name="Vidigal T.H.D.A."/>
            <person name="Brescovit A.D."/>
            <person name="Santos A.J."/>
        </authorList>
    </citation>
    <scope>NUCLEOTIDE SEQUENCE</scope>
    <source>
        <tissue evidence="1">Shoot tissue taken approximately 20 cm above the soil surface</tissue>
    </source>
</reference>
<protein>
    <submittedName>
        <fullName evidence="1">Uncharacterized protein</fullName>
    </submittedName>
</protein>
<name>A0A0A8ZS13_ARUDO</name>
<reference evidence="1" key="2">
    <citation type="journal article" date="2015" name="Data Brief">
        <title>Shoot transcriptome of the giant reed, Arundo donax.</title>
        <authorList>
            <person name="Barrero R.A."/>
            <person name="Guerrero F.D."/>
            <person name="Moolhuijzen P."/>
            <person name="Goolsby J.A."/>
            <person name="Tidwell J."/>
            <person name="Bellgard S.E."/>
            <person name="Bellgard M.I."/>
        </authorList>
    </citation>
    <scope>NUCLEOTIDE SEQUENCE</scope>
    <source>
        <tissue evidence="1">Shoot tissue taken approximately 20 cm above the soil surface</tissue>
    </source>
</reference>
<proteinExistence type="predicted"/>
<accession>A0A0A8ZS13</accession>
<organism evidence="1">
    <name type="scientific">Arundo donax</name>
    <name type="common">Giant reed</name>
    <name type="synonym">Donax arundinaceus</name>
    <dbReference type="NCBI Taxonomy" id="35708"/>
    <lineage>
        <taxon>Eukaryota</taxon>
        <taxon>Viridiplantae</taxon>
        <taxon>Streptophyta</taxon>
        <taxon>Embryophyta</taxon>
        <taxon>Tracheophyta</taxon>
        <taxon>Spermatophyta</taxon>
        <taxon>Magnoliopsida</taxon>
        <taxon>Liliopsida</taxon>
        <taxon>Poales</taxon>
        <taxon>Poaceae</taxon>
        <taxon>PACMAD clade</taxon>
        <taxon>Arundinoideae</taxon>
        <taxon>Arundineae</taxon>
        <taxon>Arundo</taxon>
    </lineage>
</organism>
<dbReference type="AlphaFoldDB" id="A0A0A8ZS13"/>
<sequence length="39" mass="4363">MRYPIEDMGVILVSKSGEDKIDLWPNVHEDANSVSGMTK</sequence>
<dbReference type="EMBL" id="GBRH01258340">
    <property type="protein sequence ID" value="JAD39555.1"/>
    <property type="molecule type" value="Transcribed_RNA"/>
</dbReference>
<evidence type="ECO:0000313" key="1">
    <source>
        <dbReference type="EMBL" id="JAD39555.1"/>
    </source>
</evidence>